<reference evidence="1" key="1">
    <citation type="submission" date="2020-07" db="EMBL/GenBank/DDBJ databases">
        <authorList>
            <person name="Ferguson B K."/>
        </authorList>
    </citation>
    <scope>NUCLEOTIDE SEQUENCE</scope>
    <source>
        <strain evidence="1">L06</strain>
    </source>
</reference>
<evidence type="ECO:0000313" key="1">
    <source>
        <dbReference type="EMBL" id="CAD1572487.1"/>
    </source>
</evidence>
<sequence length="214" mass="24109">MALGFFRISLNHCTTARDLLHQTVREEEMKVVVVSHQIRDLGEHSWTTDVTGSAGISLLHLRRITISTAHERPRKLCGSEGSRRILLQLRHAAEHDVKGLRGSVGSFRQRRQESECTGGFSAWTVERYSKETNKRGQVLLKPFFILDLTLLNNAEKSTFSRGKTSSMINPTFLSNSLVRGDTSPKMSDICTLYSGLSHKDISVRRTDNQCRTPP</sequence>
<gene>
    <name evidence="1" type="ORF">BBRV_LOCUS99594</name>
</gene>
<dbReference type="SUPFAM" id="SSF56219">
    <property type="entry name" value="DNase I-like"/>
    <property type="match status" value="1"/>
</dbReference>
<dbReference type="InterPro" id="IPR036691">
    <property type="entry name" value="Endo/exonu/phosph_ase_sf"/>
</dbReference>
<dbReference type="AlphaFoldDB" id="A0A6V7LCF4"/>
<protein>
    <submittedName>
        <fullName evidence="1">Uncharacterized protein</fullName>
    </submittedName>
</protein>
<name>A0A6V7LCF4_9HYME</name>
<accession>A0A6V7LCF4</accession>
<organism evidence="1">
    <name type="scientific">Bracon brevicornis</name>
    <dbReference type="NCBI Taxonomy" id="1563983"/>
    <lineage>
        <taxon>Eukaryota</taxon>
        <taxon>Metazoa</taxon>
        <taxon>Ecdysozoa</taxon>
        <taxon>Arthropoda</taxon>
        <taxon>Hexapoda</taxon>
        <taxon>Insecta</taxon>
        <taxon>Pterygota</taxon>
        <taxon>Neoptera</taxon>
        <taxon>Endopterygota</taxon>
        <taxon>Hymenoptera</taxon>
        <taxon>Apocrita</taxon>
        <taxon>Ichneumonoidea</taxon>
        <taxon>Braconidae</taxon>
        <taxon>Braconinae</taxon>
        <taxon>Bracon</taxon>
    </lineage>
</organism>
<dbReference type="EMBL" id="CADCXW020000339">
    <property type="protein sequence ID" value="CAD1572487.1"/>
    <property type="molecule type" value="Genomic_DNA"/>
</dbReference>
<proteinExistence type="predicted"/>